<evidence type="ECO:0000256" key="4">
    <source>
        <dbReference type="ARBA" id="ARBA00019397"/>
    </source>
</evidence>
<evidence type="ECO:0000256" key="6">
    <source>
        <dbReference type="ARBA" id="ARBA00022490"/>
    </source>
</evidence>
<dbReference type="GO" id="GO:0046166">
    <property type="term" value="P:glyceraldehyde-3-phosphate biosynthetic process"/>
    <property type="evidence" value="ECO:0007669"/>
    <property type="project" value="TreeGrafter"/>
</dbReference>
<dbReference type="GO" id="GO:0019563">
    <property type="term" value="P:glycerol catabolic process"/>
    <property type="evidence" value="ECO:0007669"/>
    <property type="project" value="TreeGrafter"/>
</dbReference>
<dbReference type="KEGG" id="aaco:K1I37_05380"/>
<evidence type="ECO:0000256" key="9">
    <source>
        <dbReference type="HAMAP-Rule" id="MF_00147"/>
    </source>
</evidence>
<reference evidence="12" key="1">
    <citation type="journal article" date="2022" name="G3 (Bethesda)">
        <title>Unveiling the complete genome sequence of Alicyclobacillus acidoterrestris DSM 3922T, a taint-producing strain.</title>
        <authorList>
            <person name="Leonardo I.C."/>
            <person name="Barreto Crespo M.T."/>
            <person name="Gaspar F.B."/>
        </authorList>
    </citation>
    <scope>NUCLEOTIDE SEQUENCE [LARGE SCALE GENOMIC DNA]</scope>
    <source>
        <strain evidence="12">DSM 3922</strain>
    </source>
</reference>
<dbReference type="GO" id="GO:0005829">
    <property type="term" value="C:cytosol"/>
    <property type="evidence" value="ECO:0007669"/>
    <property type="project" value="TreeGrafter"/>
</dbReference>
<dbReference type="PANTHER" id="PTHR21139:SF42">
    <property type="entry name" value="TRIOSEPHOSPHATE ISOMERASE"/>
    <property type="match status" value="1"/>
</dbReference>
<dbReference type="GO" id="GO:0004807">
    <property type="term" value="F:triose-phosphate isomerase activity"/>
    <property type="evidence" value="ECO:0007669"/>
    <property type="project" value="UniProtKB-UniRule"/>
</dbReference>
<dbReference type="Gene3D" id="3.20.20.70">
    <property type="entry name" value="Aldolase class I"/>
    <property type="match status" value="1"/>
</dbReference>
<dbReference type="InterPro" id="IPR035990">
    <property type="entry name" value="TIM_sf"/>
</dbReference>
<accession>A0A9E6ZG98</accession>
<dbReference type="PROSITE" id="PS51440">
    <property type="entry name" value="TIM_2"/>
    <property type="match status" value="1"/>
</dbReference>
<evidence type="ECO:0000256" key="7">
    <source>
        <dbReference type="ARBA" id="ARBA00023152"/>
    </source>
</evidence>
<dbReference type="Pfam" id="PF00121">
    <property type="entry name" value="TIM"/>
    <property type="match status" value="1"/>
</dbReference>
<dbReference type="GO" id="GO:0006094">
    <property type="term" value="P:gluconeogenesis"/>
    <property type="evidence" value="ECO:0007669"/>
    <property type="project" value="UniProtKB-UniRule"/>
</dbReference>
<gene>
    <name evidence="9 11" type="primary">tpiA</name>
    <name evidence="11" type="ORF">K1I37_05380</name>
</gene>
<dbReference type="HAMAP" id="MF_00147_B">
    <property type="entry name" value="TIM_B"/>
    <property type="match status" value="1"/>
</dbReference>
<keyword evidence="8 9" id="KW-0413">Isomerase</keyword>
<keyword evidence="5 9" id="KW-0312">Gluconeogenesis</keyword>
<keyword evidence="7 9" id="KW-0324">Glycolysis</keyword>
<dbReference type="SUPFAM" id="SSF51351">
    <property type="entry name" value="Triosephosphate isomerase (TIM)"/>
    <property type="match status" value="1"/>
</dbReference>
<dbReference type="GO" id="GO:0006096">
    <property type="term" value="P:glycolytic process"/>
    <property type="evidence" value="ECO:0007669"/>
    <property type="project" value="UniProtKB-UniRule"/>
</dbReference>
<evidence type="ECO:0000256" key="8">
    <source>
        <dbReference type="ARBA" id="ARBA00023235"/>
    </source>
</evidence>
<keyword evidence="6 9" id="KW-0963">Cytoplasm</keyword>
<dbReference type="EMBL" id="CP080467">
    <property type="protein sequence ID" value="UNO49932.1"/>
    <property type="molecule type" value="Genomic_DNA"/>
</dbReference>
<evidence type="ECO:0000313" key="12">
    <source>
        <dbReference type="Proteomes" id="UP000829401"/>
    </source>
</evidence>
<dbReference type="AlphaFoldDB" id="A0A9E6ZG98"/>
<comment type="catalytic activity">
    <reaction evidence="9 10">
        <text>D-glyceraldehyde 3-phosphate = dihydroxyacetone phosphate</text>
        <dbReference type="Rhea" id="RHEA:18585"/>
        <dbReference type="ChEBI" id="CHEBI:57642"/>
        <dbReference type="ChEBI" id="CHEBI:59776"/>
        <dbReference type="EC" id="5.3.1.1"/>
    </reaction>
</comment>
<dbReference type="InterPro" id="IPR000652">
    <property type="entry name" value="Triosephosphate_isomerase"/>
</dbReference>
<evidence type="ECO:0000256" key="5">
    <source>
        <dbReference type="ARBA" id="ARBA00022432"/>
    </source>
</evidence>
<dbReference type="EC" id="5.3.1.1" evidence="3 9"/>
<feature type="binding site" evidence="9">
    <location>
        <begin position="10"/>
        <end position="12"/>
    </location>
    <ligand>
        <name>substrate</name>
    </ligand>
</feature>
<comment type="subunit">
    <text evidence="9 10">Homodimer.</text>
</comment>
<comment type="function">
    <text evidence="9">Involved in the gluconeogenesis. Catalyzes stereospecifically the conversion of dihydroxyacetone phosphate (DHAP) to D-glyceraldehyde-3-phosphate (G3P).</text>
</comment>
<dbReference type="PROSITE" id="PS00171">
    <property type="entry name" value="TIM_1"/>
    <property type="match status" value="1"/>
</dbReference>
<feature type="binding site" evidence="9">
    <location>
        <begin position="235"/>
        <end position="236"/>
    </location>
    <ligand>
        <name>substrate</name>
    </ligand>
</feature>
<sequence>MARTPLLMGNWKMYKTVAEARAFAEELGQHSQALGTAVDYAICAPFTSLHVLRVMLPAQVKMGAQNVYPEKEGAFTGEISPLMLAEFGTQYVLAGHSERRTLFGESDQMVNHKVRAIVDAGMIPVLCVGENLSQKESGQTQAIVSGQVTQGIAGLSSDAVARAVIAYEPVWAIGSGKTATAEDAETVAREIRSVIAEHVDAAAANAVRILYGGSVKPDNIAGFIQQPNIDGALVGGASLKASSFVEMASAIGGALA</sequence>
<dbReference type="PANTHER" id="PTHR21139">
    <property type="entry name" value="TRIOSEPHOSPHATE ISOMERASE"/>
    <property type="match status" value="1"/>
</dbReference>
<dbReference type="Proteomes" id="UP000829401">
    <property type="component" value="Chromosome"/>
</dbReference>
<evidence type="ECO:0000313" key="11">
    <source>
        <dbReference type="EMBL" id="UNO49932.1"/>
    </source>
</evidence>
<feature type="active site" description="Proton acceptor" evidence="9">
    <location>
        <position position="168"/>
    </location>
</feature>
<dbReference type="FunFam" id="3.20.20.70:FF:000016">
    <property type="entry name" value="Triosephosphate isomerase"/>
    <property type="match status" value="1"/>
</dbReference>
<dbReference type="InterPro" id="IPR022896">
    <property type="entry name" value="TrioseP_Isoase_bac/euk"/>
</dbReference>
<organism evidence="11 12">
    <name type="scientific">Alicyclobacillus acidoterrestris (strain ATCC 49025 / DSM 3922 / CIP 106132 / NCIMB 13137 / GD3B)</name>
    <dbReference type="NCBI Taxonomy" id="1356854"/>
    <lineage>
        <taxon>Bacteria</taxon>
        <taxon>Bacillati</taxon>
        <taxon>Bacillota</taxon>
        <taxon>Bacilli</taxon>
        <taxon>Bacillales</taxon>
        <taxon>Alicyclobacillaceae</taxon>
        <taxon>Alicyclobacillus</taxon>
    </lineage>
</organism>
<comment type="subcellular location">
    <subcellularLocation>
        <location evidence="9 10">Cytoplasm</location>
    </subcellularLocation>
</comment>
<evidence type="ECO:0000256" key="3">
    <source>
        <dbReference type="ARBA" id="ARBA00011940"/>
    </source>
</evidence>
<feature type="active site" description="Electrophile" evidence="9">
    <location>
        <position position="96"/>
    </location>
</feature>
<protein>
    <recommendedName>
        <fullName evidence="4 9">Triosephosphate isomerase</fullName>
        <shortName evidence="9">TIM</shortName>
        <shortName evidence="9">TPI</shortName>
        <ecNumber evidence="3 9">5.3.1.1</ecNumber>
    </recommendedName>
    <alternativeName>
        <fullName evidence="9">Triose-phosphate isomerase</fullName>
    </alternativeName>
</protein>
<name>A0A9E6ZG98_ALIAG</name>
<dbReference type="InterPro" id="IPR020861">
    <property type="entry name" value="Triosephosphate_isomerase_AS"/>
</dbReference>
<proteinExistence type="inferred from homology"/>
<comment type="pathway">
    <text evidence="9 10">Carbohydrate biosynthesis; gluconeogenesis.</text>
</comment>
<feature type="binding site" evidence="9">
    <location>
        <position position="214"/>
    </location>
    <ligand>
        <name>substrate</name>
    </ligand>
</feature>
<comment type="similarity">
    <text evidence="2 9 10">Belongs to the triosephosphate isomerase family.</text>
</comment>
<feature type="binding site" evidence="9">
    <location>
        <position position="174"/>
    </location>
    <ligand>
        <name>substrate</name>
    </ligand>
</feature>
<dbReference type="OrthoDB" id="9809429at2"/>
<dbReference type="NCBIfam" id="TIGR00419">
    <property type="entry name" value="tim"/>
    <property type="match status" value="1"/>
</dbReference>
<comment type="pathway">
    <text evidence="1 9 10">Carbohydrate degradation; glycolysis; D-glyceraldehyde 3-phosphate from glycerone phosphate: step 1/1.</text>
</comment>
<evidence type="ECO:0000256" key="2">
    <source>
        <dbReference type="ARBA" id="ARBA00007422"/>
    </source>
</evidence>
<keyword evidence="12" id="KW-1185">Reference proteome</keyword>
<evidence type="ECO:0000256" key="10">
    <source>
        <dbReference type="RuleBase" id="RU363013"/>
    </source>
</evidence>
<dbReference type="InterPro" id="IPR013785">
    <property type="entry name" value="Aldolase_TIM"/>
</dbReference>
<dbReference type="CDD" id="cd00311">
    <property type="entry name" value="TIM"/>
    <property type="match status" value="1"/>
</dbReference>
<dbReference type="RefSeq" id="WP_040441381.1">
    <property type="nucleotide sequence ID" value="NZ_AURB01000140.1"/>
</dbReference>
<evidence type="ECO:0000256" key="1">
    <source>
        <dbReference type="ARBA" id="ARBA00004680"/>
    </source>
</evidence>